<keyword evidence="5" id="KW-0012">Acyltransferase</keyword>
<dbReference type="SUPFAM" id="SSF55729">
    <property type="entry name" value="Acyl-CoA N-acyltransferases (Nat)"/>
    <property type="match status" value="2"/>
</dbReference>
<evidence type="ECO:0000256" key="6">
    <source>
        <dbReference type="ARBA" id="ARBA00023316"/>
    </source>
</evidence>
<sequence length="337" mass="38852">MEIKIIQNKEEWDGWFLRGQGTSNFLQSWAWGDVLIAEGKNVERLAVVEGGRVLAQAQLIYTPIFFGWQYAFCPKGPTSDESGSKNQEVRIYETIANFLKEKNVIFFRTEPSSIIHNSSFMLQKSIDINPSATLILGLNKTEDQLLAGMHSKTRYNIHLAEKKNLKISQDKNLEVFWGLMNKTGSRDKFGLHHKEHYAKVLQSPIINQLTAYEDKNAVACAVFVRFGNTFTYLYGASDYEYRNLMAPYLLQWEGVKMGKSFGCKEYDFFGVAPSKNLENRIQKIEYNYDLKHQYAGVTRFKLGFGGAPRQAPGTFDLLINKNKYIIYNILRRLRRLF</sequence>
<dbReference type="Proteomes" id="UP000176634">
    <property type="component" value="Unassembled WGS sequence"/>
</dbReference>
<evidence type="ECO:0000313" key="7">
    <source>
        <dbReference type="EMBL" id="OGH93110.1"/>
    </source>
</evidence>
<dbReference type="GO" id="GO:0009252">
    <property type="term" value="P:peptidoglycan biosynthetic process"/>
    <property type="evidence" value="ECO:0007669"/>
    <property type="project" value="UniProtKB-KW"/>
</dbReference>
<dbReference type="STRING" id="1798705.A2563_00275"/>
<keyword evidence="2" id="KW-0808">Transferase</keyword>
<evidence type="ECO:0000256" key="3">
    <source>
        <dbReference type="ARBA" id="ARBA00022960"/>
    </source>
</evidence>
<dbReference type="PANTHER" id="PTHR36174:SF1">
    <property type="entry name" value="LIPID II:GLYCINE GLYCYLTRANSFERASE"/>
    <property type="match status" value="1"/>
</dbReference>
<comment type="similarity">
    <text evidence="1">Belongs to the FemABX family.</text>
</comment>
<dbReference type="EMBL" id="MFRA01000002">
    <property type="protein sequence ID" value="OGH93110.1"/>
    <property type="molecule type" value="Genomic_DNA"/>
</dbReference>
<proteinExistence type="inferred from homology"/>
<dbReference type="AlphaFoldDB" id="A0A1F6PAP8"/>
<keyword evidence="4" id="KW-0573">Peptidoglycan synthesis</keyword>
<reference evidence="7 8" key="1">
    <citation type="journal article" date="2016" name="Nat. Commun.">
        <title>Thousands of microbial genomes shed light on interconnected biogeochemical processes in an aquifer system.</title>
        <authorList>
            <person name="Anantharaman K."/>
            <person name="Brown C.T."/>
            <person name="Hug L.A."/>
            <person name="Sharon I."/>
            <person name="Castelle C.J."/>
            <person name="Probst A.J."/>
            <person name="Thomas B.C."/>
            <person name="Singh A."/>
            <person name="Wilkins M.J."/>
            <person name="Karaoz U."/>
            <person name="Brodie E.L."/>
            <person name="Williams K.H."/>
            <person name="Hubbard S.S."/>
            <person name="Banfield J.F."/>
        </authorList>
    </citation>
    <scope>NUCLEOTIDE SEQUENCE [LARGE SCALE GENOMIC DNA]</scope>
</reference>
<comment type="caution">
    <text evidence="7">The sequence shown here is derived from an EMBL/GenBank/DDBJ whole genome shotgun (WGS) entry which is preliminary data.</text>
</comment>
<dbReference type="PROSITE" id="PS51191">
    <property type="entry name" value="FEMABX"/>
    <property type="match status" value="1"/>
</dbReference>
<name>A0A1F6PAP8_9BACT</name>
<gene>
    <name evidence="7" type="ORF">A2563_00275</name>
</gene>
<dbReference type="PANTHER" id="PTHR36174">
    <property type="entry name" value="LIPID II:GLYCINE GLYCYLTRANSFERASE"/>
    <property type="match status" value="1"/>
</dbReference>
<evidence type="ECO:0000256" key="5">
    <source>
        <dbReference type="ARBA" id="ARBA00023315"/>
    </source>
</evidence>
<dbReference type="InterPro" id="IPR003447">
    <property type="entry name" value="FEMABX"/>
</dbReference>
<evidence type="ECO:0000313" key="8">
    <source>
        <dbReference type="Proteomes" id="UP000176634"/>
    </source>
</evidence>
<dbReference type="GO" id="GO:0071555">
    <property type="term" value="P:cell wall organization"/>
    <property type="evidence" value="ECO:0007669"/>
    <property type="project" value="UniProtKB-KW"/>
</dbReference>
<evidence type="ECO:0000256" key="2">
    <source>
        <dbReference type="ARBA" id="ARBA00022679"/>
    </source>
</evidence>
<dbReference type="GO" id="GO:0008360">
    <property type="term" value="P:regulation of cell shape"/>
    <property type="evidence" value="ECO:0007669"/>
    <property type="project" value="UniProtKB-KW"/>
</dbReference>
<evidence type="ECO:0000256" key="4">
    <source>
        <dbReference type="ARBA" id="ARBA00022984"/>
    </source>
</evidence>
<dbReference type="InterPro" id="IPR016181">
    <property type="entry name" value="Acyl_CoA_acyltransferase"/>
</dbReference>
<organism evidence="7 8">
    <name type="scientific">Candidatus Magasanikbacteria bacterium RIFOXYD1_FULL_40_23</name>
    <dbReference type="NCBI Taxonomy" id="1798705"/>
    <lineage>
        <taxon>Bacteria</taxon>
        <taxon>Candidatus Magasanikiibacteriota</taxon>
    </lineage>
</organism>
<evidence type="ECO:0008006" key="9">
    <source>
        <dbReference type="Google" id="ProtNLM"/>
    </source>
</evidence>
<dbReference type="GO" id="GO:0016755">
    <property type="term" value="F:aminoacyltransferase activity"/>
    <property type="evidence" value="ECO:0007669"/>
    <property type="project" value="InterPro"/>
</dbReference>
<accession>A0A1F6PAP8</accession>
<dbReference type="InterPro" id="IPR050644">
    <property type="entry name" value="PG_Glycine_Bridge_Synth"/>
</dbReference>
<protein>
    <recommendedName>
        <fullName evidence="9">BioF2-like acetyltransferase domain-containing protein</fullName>
    </recommendedName>
</protein>
<dbReference type="Pfam" id="PF02388">
    <property type="entry name" value="FemAB"/>
    <property type="match status" value="3"/>
</dbReference>
<keyword evidence="6" id="KW-0961">Cell wall biogenesis/degradation</keyword>
<evidence type="ECO:0000256" key="1">
    <source>
        <dbReference type="ARBA" id="ARBA00009943"/>
    </source>
</evidence>
<dbReference type="Gene3D" id="3.40.630.30">
    <property type="match status" value="2"/>
</dbReference>
<keyword evidence="3" id="KW-0133">Cell shape</keyword>